<dbReference type="Proteomes" id="UP000765509">
    <property type="component" value="Unassembled WGS sequence"/>
</dbReference>
<organism evidence="1 2">
    <name type="scientific">Austropuccinia psidii MF-1</name>
    <dbReference type="NCBI Taxonomy" id="1389203"/>
    <lineage>
        <taxon>Eukaryota</taxon>
        <taxon>Fungi</taxon>
        <taxon>Dikarya</taxon>
        <taxon>Basidiomycota</taxon>
        <taxon>Pucciniomycotina</taxon>
        <taxon>Pucciniomycetes</taxon>
        <taxon>Pucciniales</taxon>
        <taxon>Sphaerophragmiaceae</taxon>
        <taxon>Austropuccinia</taxon>
    </lineage>
</organism>
<dbReference type="EMBL" id="AVOT02118995">
    <property type="protein sequence ID" value="MBW0584764.1"/>
    <property type="molecule type" value="Genomic_DNA"/>
</dbReference>
<evidence type="ECO:0000313" key="1">
    <source>
        <dbReference type="EMBL" id="MBW0584764.1"/>
    </source>
</evidence>
<keyword evidence="2" id="KW-1185">Reference proteome</keyword>
<protein>
    <submittedName>
        <fullName evidence="1">Uncharacterized protein</fullName>
    </submittedName>
</protein>
<gene>
    <name evidence="1" type="ORF">O181_124479</name>
</gene>
<accession>A0A9Q3Q4B2</accession>
<name>A0A9Q3Q4B2_9BASI</name>
<reference evidence="1" key="1">
    <citation type="submission" date="2021-03" db="EMBL/GenBank/DDBJ databases">
        <title>Draft genome sequence of rust myrtle Austropuccinia psidii MF-1, a brazilian biotype.</title>
        <authorList>
            <person name="Quecine M.C."/>
            <person name="Pachon D.M.R."/>
            <person name="Bonatelli M.L."/>
            <person name="Correr F.H."/>
            <person name="Franceschini L.M."/>
            <person name="Leite T.F."/>
            <person name="Margarido G.R.A."/>
            <person name="Almeida C.A."/>
            <person name="Ferrarezi J.A."/>
            <person name="Labate C.A."/>
        </authorList>
    </citation>
    <scope>NUCLEOTIDE SEQUENCE</scope>
    <source>
        <strain evidence="1">MF-1</strain>
    </source>
</reference>
<sequence>MLFPLKASRWTKQKSSRSSIGHLQEISKLFNPSLALPTSTAISSRIIQRRSVHSPISSRNIPISPSMRKLSFSFTNSKRLSPWLPSFPTHHCRDRTDASNYALGAVLSQVSDSGKNPLYSTATSLSQKS</sequence>
<dbReference type="AlphaFoldDB" id="A0A9Q3Q4B2"/>
<evidence type="ECO:0000313" key="2">
    <source>
        <dbReference type="Proteomes" id="UP000765509"/>
    </source>
</evidence>
<proteinExistence type="predicted"/>
<comment type="caution">
    <text evidence="1">The sequence shown here is derived from an EMBL/GenBank/DDBJ whole genome shotgun (WGS) entry which is preliminary data.</text>
</comment>